<dbReference type="SUPFAM" id="SSF48264">
    <property type="entry name" value="Cytochrome P450"/>
    <property type="match status" value="1"/>
</dbReference>
<accession>A0A0L0UTJ4</accession>
<dbReference type="GO" id="GO:0016705">
    <property type="term" value="F:oxidoreductase activity, acting on paired donors, with incorporation or reduction of molecular oxygen"/>
    <property type="evidence" value="ECO:0007669"/>
    <property type="project" value="InterPro"/>
</dbReference>
<evidence type="ECO:0008006" key="3">
    <source>
        <dbReference type="Google" id="ProtNLM"/>
    </source>
</evidence>
<dbReference type="EMBL" id="AJIL01000262">
    <property type="protein sequence ID" value="KNE90345.1"/>
    <property type="molecule type" value="Genomic_DNA"/>
</dbReference>
<reference evidence="2" key="1">
    <citation type="submission" date="2014-03" db="EMBL/GenBank/DDBJ databases">
        <title>The Genome Sequence of Puccinia striiformis f. sp. tritici PST-78.</title>
        <authorList>
            <consortium name="The Broad Institute Genome Sequencing Platform"/>
            <person name="Cuomo C."/>
            <person name="Hulbert S."/>
            <person name="Chen X."/>
            <person name="Walker B."/>
            <person name="Young S.K."/>
            <person name="Zeng Q."/>
            <person name="Gargeya S."/>
            <person name="Fitzgerald M."/>
            <person name="Haas B."/>
            <person name="Abouelleil A."/>
            <person name="Alvarado L."/>
            <person name="Arachchi H.M."/>
            <person name="Berlin A.M."/>
            <person name="Chapman S.B."/>
            <person name="Goldberg J."/>
            <person name="Griggs A."/>
            <person name="Gujja S."/>
            <person name="Hansen M."/>
            <person name="Howarth C."/>
            <person name="Imamovic A."/>
            <person name="Larimer J."/>
            <person name="McCowan C."/>
            <person name="Montmayeur A."/>
            <person name="Murphy C."/>
            <person name="Neiman D."/>
            <person name="Pearson M."/>
            <person name="Priest M."/>
            <person name="Roberts A."/>
            <person name="Saif S."/>
            <person name="Shea T."/>
            <person name="Sisk P."/>
            <person name="Sykes S."/>
            <person name="Wortman J."/>
            <person name="Nusbaum C."/>
            <person name="Birren B."/>
        </authorList>
    </citation>
    <scope>NUCLEOTIDE SEQUENCE [LARGE SCALE GENOMIC DNA]</scope>
    <source>
        <strain evidence="2">race PST-78</strain>
    </source>
</reference>
<dbReference type="Gene3D" id="1.10.630.10">
    <property type="entry name" value="Cytochrome P450"/>
    <property type="match status" value="1"/>
</dbReference>
<dbReference type="GO" id="GO:0020037">
    <property type="term" value="F:heme binding"/>
    <property type="evidence" value="ECO:0007669"/>
    <property type="project" value="InterPro"/>
</dbReference>
<dbReference type="Proteomes" id="UP000054564">
    <property type="component" value="Unassembled WGS sequence"/>
</dbReference>
<name>A0A0L0UTJ4_9BASI</name>
<dbReference type="GO" id="GO:0004497">
    <property type="term" value="F:monooxygenase activity"/>
    <property type="evidence" value="ECO:0007669"/>
    <property type="project" value="InterPro"/>
</dbReference>
<evidence type="ECO:0000313" key="2">
    <source>
        <dbReference type="Proteomes" id="UP000054564"/>
    </source>
</evidence>
<dbReference type="AlphaFoldDB" id="A0A0L0UTJ4"/>
<dbReference type="OrthoDB" id="1470350at2759"/>
<proteinExistence type="predicted"/>
<dbReference type="InterPro" id="IPR036396">
    <property type="entry name" value="Cyt_P450_sf"/>
</dbReference>
<sequence>MVDVSKPEWVEYVQKKPLNPNHSPKVFFVANFDNYIEGPMIYPAMSDVWGRIIISADGPAWKRTRQAMVSIFTPKTFKVDDPESNLILYSKMHYYTRFCWSDLSHLTAQSLSWAFFHLLMNKDLISKIREETIEVLGDDGVDDQQSVTYENYKQFL</sequence>
<keyword evidence="2" id="KW-1185">Reference proteome</keyword>
<organism evidence="1 2">
    <name type="scientific">Puccinia striiformis f. sp. tritici PST-78</name>
    <dbReference type="NCBI Taxonomy" id="1165861"/>
    <lineage>
        <taxon>Eukaryota</taxon>
        <taxon>Fungi</taxon>
        <taxon>Dikarya</taxon>
        <taxon>Basidiomycota</taxon>
        <taxon>Pucciniomycotina</taxon>
        <taxon>Pucciniomycetes</taxon>
        <taxon>Pucciniales</taxon>
        <taxon>Pucciniaceae</taxon>
        <taxon>Puccinia</taxon>
    </lineage>
</organism>
<gene>
    <name evidence="1" type="ORF">PSTG_16216</name>
</gene>
<comment type="caution">
    <text evidence="1">The sequence shown here is derived from an EMBL/GenBank/DDBJ whole genome shotgun (WGS) entry which is preliminary data.</text>
</comment>
<dbReference type="STRING" id="1165861.A0A0L0UTJ4"/>
<dbReference type="GO" id="GO:0005506">
    <property type="term" value="F:iron ion binding"/>
    <property type="evidence" value="ECO:0007669"/>
    <property type="project" value="InterPro"/>
</dbReference>
<evidence type="ECO:0000313" key="1">
    <source>
        <dbReference type="EMBL" id="KNE90345.1"/>
    </source>
</evidence>
<protein>
    <recommendedName>
        <fullName evidence="3">Cytochrome P450</fullName>
    </recommendedName>
</protein>